<organism evidence="4 5">
    <name type="scientific">Klenkia brasiliensis</name>
    <dbReference type="NCBI Taxonomy" id="333142"/>
    <lineage>
        <taxon>Bacteria</taxon>
        <taxon>Bacillati</taxon>
        <taxon>Actinomycetota</taxon>
        <taxon>Actinomycetes</taxon>
        <taxon>Geodermatophilales</taxon>
        <taxon>Geodermatophilaceae</taxon>
        <taxon>Klenkia</taxon>
    </lineage>
</organism>
<evidence type="ECO:0000313" key="4">
    <source>
        <dbReference type="EMBL" id="SDF94102.1"/>
    </source>
</evidence>
<evidence type="ECO:0000259" key="2">
    <source>
        <dbReference type="Pfam" id="PF05378"/>
    </source>
</evidence>
<dbReference type="GO" id="GO:0006749">
    <property type="term" value="P:glutathione metabolic process"/>
    <property type="evidence" value="ECO:0007669"/>
    <property type="project" value="TreeGrafter"/>
</dbReference>
<dbReference type="EMBL" id="FNCF01000002">
    <property type="protein sequence ID" value="SDF94102.1"/>
    <property type="molecule type" value="Genomic_DNA"/>
</dbReference>
<dbReference type="Pfam" id="PF19278">
    <property type="entry name" value="Hydant_A_C"/>
    <property type="match status" value="1"/>
</dbReference>
<sequence>MHVNGLASEGRTGIEHKERTVAYVIGVDVGGTFTDAVLDDDAGTILAAKTPSTPPDYSRGVLDVLGLLADQLGRPLEDVLADTHHIAHGTTSSLNALVMGNVPPVGFLTTVGHRDSIYIMNVEGRYLGSSPHELQHVLGQTKTHGLLPKRHALEVRERIDRDGTVVVPLDEEHARQAIRTLLDDGLRAIAVSLLWSFRNPVHEQRLRELVHEIDPDVFVSLSSEVSPRIREFARNATTIMSTQIGPGLRDYLGTLEDGLRSRGLTGPLLVMQSNGGAVAARQAPATAISTVGSVLTGGVIGSVALGEQLGHRNIISTDVGGTTFLVGLIVDGEPVRETTTVINHHPVNVPTLKVHAIGSGGGAIAWLDAGGNLQIGPHSAQAVPGPACYDQGGTEPTNTDANLVLGILPERGLLGGRKPLSLEKAREAIRSRIADPLGLSVEDAAAAIYAVQNAQTGDLLRKTVVEAGHDPRDFVLYAFGGAGPAHCGAYAAEVGVGEVVVPLGQVASAFSAYGLASSDIVVAAELSDPAAMPLDPVQVEKNFAELETRVRESLERQGVQYTSVDTEREIDMRFSMQLAELAVPVPAGPVDEGVVAATGAAFEQRYADLFGAGTGFAAAGIQAITYRVRGTGVLPFSPRLPELAAAEDDGPEPIAHRPVNLANGAGFVDTPVYDYRTLRAGHVLQGPAVVEVPTTTVVVPASTTGTVDRLGNLTITPREETSR</sequence>
<dbReference type="GO" id="GO:0017168">
    <property type="term" value="F:5-oxoprolinase (ATP-hydrolyzing) activity"/>
    <property type="evidence" value="ECO:0007669"/>
    <property type="project" value="TreeGrafter"/>
</dbReference>
<dbReference type="InterPro" id="IPR045079">
    <property type="entry name" value="Oxoprolinase-like"/>
</dbReference>
<dbReference type="GO" id="GO:0005829">
    <property type="term" value="C:cytosol"/>
    <property type="evidence" value="ECO:0007669"/>
    <property type="project" value="TreeGrafter"/>
</dbReference>
<dbReference type="Proteomes" id="UP000198863">
    <property type="component" value="Unassembled WGS sequence"/>
</dbReference>
<dbReference type="InterPro" id="IPR049517">
    <property type="entry name" value="ACX-like_C"/>
</dbReference>
<protein>
    <submittedName>
        <fullName evidence="4">N-methylhydantoinase A</fullName>
    </submittedName>
</protein>
<proteinExistence type="predicted"/>
<feature type="domain" description="Hydantoinase A/oxoprolinase" evidence="1">
    <location>
        <begin position="234"/>
        <end position="521"/>
    </location>
</feature>
<feature type="domain" description="Acetophenone carboxylase-like C-terminal" evidence="3">
    <location>
        <begin position="538"/>
        <end position="709"/>
    </location>
</feature>
<dbReference type="Pfam" id="PF05378">
    <property type="entry name" value="Hydant_A_N"/>
    <property type="match status" value="1"/>
</dbReference>
<dbReference type="AlphaFoldDB" id="A0A1G7Q6C2"/>
<dbReference type="Gene3D" id="3.30.420.40">
    <property type="match status" value="1"/>
</dbReference>
<dbReference type="InterPro" id="IPR043129">
    <property type="entry name" value="ATPase_NBD"/>
</dbReference>
<name>A0A1G7Q6C2_9ACTN</name>
<accession>A0A1G7Q6C2</accession>
<gene>
    <name evidence="4" type="ORF">SAMN05660324_1373</name>
</gene>
<evidence type="ECO:0000313" key="5">
    <source>
        <dbReference type="Proteomes" id="UP000198863"/>
    </source>
</evidence>
<dbReference type="InterPro" id="IPR008040">
    <property type="entry name" value="Hydant_A_N"/>
</dbReference>
<reference evidence="5" key="1">
    <citation type="submission" date="2016-10" db="EMBL/GenBank/DDBJ databases">
        <authorList>
            <person name="Varghese N."/>
            <person name="Submissions S."/>
        </authorList>
    </citation>
    <scope>NUCLEOTIDE SEQUENCE [LARGE SCALE GENOMIC DNA]</scope>
    <source>
        <strain evidence="5">DSM 44526</strain>
    </source>
</reference>
<dbReference type="InterPro" id="IPR002821">
    <property type="entry name" value="Hydantoinase_A"/>
</dbReference>
<feature type="domain" description="Hydantoinase/oxoprolinase N-terminal" evidence="2">
    <location>
        <begin position="25"/>
        <end position="213"/>
    </location>
</feature>
<keyword evidence="5" id="KW-1185">Reference proteome</keyword>
<evidence type="ECO:0000259" key="3">
    <source>
        <dbReference type="Pfam" id="PF19278"/>
    </source>
</evidence>
<dbReference type="PANTHER" id="PTHR11365:SF23">
    <property type="entry name" value="HYPOTHETICAL 5-OXOPROLINASE (EUROFUNG)-RELATED"/>
    <property type="match status" value="1"/>
</dbReference>
<dbReference type="Pfam" id="PF01968">
    <property type="entry name" value="Hydantoinase_A"/>
    <property type="match status" value="1"/>
</dbReference>
<dbReference type="PANTHER" id="PTHR11365">
    <property type="entry name" value="5-OXOPROLINASE RELATED"/>
    <property type="match status" value="1"/>
</dbReference>
<dbReference type="SUPFAM" id="SSF53067">
    <property type="entry name" value="Actin-like ATPase domain"/>
    <property type="match status" value="1"/>
</dbReference>
<evidence type="ECO:0000259" key="1">
    <source>
        <dbReference type="Pfam" id="PF01968"/>
    </source>
</evidence>